<dbReference type="AlphaFoldDB" id="A0A0M8NWV1"/>
<feature type="domain" description="FAD dependent oxidoreductase" evidence="1">
    <location>
        <begin position="36"/>
        <end position="412"/>
    </location>
</feature>
<evidence type="ECO:0000313" key="3">
    <source>
        <dbReference type="Proteomes" id="UP000037696"/>
    </source>
</evidence>
<dbReference type="Pfam" id="PF01266">
    <property type="entry name" value="DAO"/>
    <property type="match status" value="1"/>
</dbReference>
<comment type="caution">
    <text evidence="2">The sequence shown here is derived from an EMBL/GenBank/DDBJ whole genome shotgun (WGS) entry which is preliminary data.</text>
</comment>
<dbReference type="SUPFAM" id="SSF51905">
    <property type="entry name" value="FAD/NAD(P)-binding domain"/>
    <property type="match status" value="1"/>
</dbReference>
<sequence>MTSSFPHPNGTVPFWHLESQELHNFRSTPNLPDESDIVIIGGGYSAAALVTHIQKEYPNHPSILVLEARQLCSGASGRNGGHIKPDPYLHASEIAAQYGLAAGAEVADFEVANLNAAKEYIEREGVDCDFVVTRACDVHFSSSQDARIKKRLHNLKAAGVAAAQTVSEVGEDNAEIVSGVKGAKGCISYTAAHLWPYKLIHHMFTAALKRGGLNLQTNTCATSVLPATNSQSSWVIQTNRGTVKASKVIIASNSYTPALLPEYREQIIPYRAVSCRIKTPNPAPLIVNTYALRFKDWDFDYLIPRPDGSIVVGGARSAYFRNKDLWYNNTDDSEVMEETRKYFDGYMQRNFCGWEHSGAKVSEIWTGIMGYSRDKLPRLSPIPGKRGMFIMAGWTGHGMPQIFLAAKGMADMVVKDVPYSGTGLPRVFEETADRLQNAPNKVLESCGITVLEEHLMGSQEKREIESNCIANC</sequence>
<protein>
    <recommendedName>
        <fullName evidence="1">FAD dependent oxidoreductase domain-containing protein</fullName>
    </recommendedName>
</protein>
<dbReference type="GO" id="GO:0005737">
    <property type="term" value="C:cytoplasm"/>
    <property type="evidence" value="ECO:0007669"/>
    <property type="project" value="TreeGrafter"/>
</dbReference>
<dbReference type="STRING" id="229535.A0A0M8NWV1"/>
<dbReference type="InterPro" id="IPR036188">
    <property type="entry name" value="FAD/NAD-bd_sf"/>
</dbReference>
<evidence type="ECO:0000313" key="2">
    <source>
        <dbReference type="EMBL" id="KOS40488.1"/>
    </source>
</evidence>
<organism evidence="2 3">
    <name type="scientific">Penicillium nordicum</name>
    <dbReference type="NCBI Taxonomy" id="229535"/>
    <lineage>
        <taxon>Eukaryota</taxon>
        <taxon>Fungi</taxon>
        <taxon>Dikarya</taxon>
        <taxon>Ascomycota</taxon>
        <taxon>Pezizomycotina</taxon>
        <taxon>Eurotiomycetes</taxon>
        <taxon>Eurotiomycetidae</taxon>
        <taxon>Eurotiales</taxon>
        <taxon>Aspergillaceae</taxon>
        <taxon>Penicillium</taxon>
    </lineage>
</organism>
<accession>A0A0M8NWV1</accession>
<name>A0A0M8NWV1_9EURO</name>
<keyword evidence="3" id="KW-1185">Reference proteome</keyword>
<dbReference type="Gene3D" id="3.30.9.10">
    <property type="entry name" value="D-Amino Acid Oxidase, subunit A, domain 2"/>
    <property type="match status" value="1"/>
</dbReference>
<dbReference type="PANTHER" id="PTHR13847">
    <property type="entry name" value="SARCOSINE DEHYDROGENASE-RELATED"/>
    <property type="match status" value="1"/>
</dbReference>
<dbReference type="Proteomes" id="UP000037696">
    <property type="component" value="Unassembled WGS sequence"/>
</dbReference>
<proteinExistence type="predicted"/>
<dbReference type="InterPro" id="IPR006076">
    <property type="entry name" value="FAD-dep_OxRdtase"/>
</dbReference>
<dbReference type="PANTHER" id="PTHR13847:SF279">
    <property type="entry name" value="FAD DEPENDENT OXIDOREDUCTASE DOMAIN-CONTAINING PROTEIN-RELATED"/>
    <property type="match status" value="1"/>
</dbReference>
<dbReference type="OrthoDB" id="429143at2759"/>
<gene>
    <name evidence="2" type="ORF">ACN38_g8662</name>
</gene>
<dbReference type="Gene3D" id="3.50.50.60">
    <property type="entry name" value="FAD/NAD(P)-binding domain"/>
    <property type="match status" value="1"/>
</dbReference>
<evidence type="ECO:0000259" key="1">
    <source>
        <dbReference type="Pfam" id="PF01266"/>
    </source>
</evidence>
<dbReference type="EMBL" id="LHQQ01000162">
    <property type="protein sequence ID" value="KOS40488.1"/>
    <property type="molecule type" value="Genomic_DNA"/>
</dbReference>
<reference evidence="2 3" key="1">
    <citation type="submission" date="2015-08" db="EMBL/GenBank/DDBJ databases">
        <title>Genome sequencing of Penicillium nordicum.</title>
        <authorList>
            <person name="Nguyen H.D."/>
            <person name="Seifert K.A."/>
        </authorList>
    </citation>
    <scope>NUCLEOTIDE SEQUENCE [LARGE SCALE GENOMIC DNA]</scope>
    <source>
        <strain evidence="2 3">DAOMC 185683</strain>
    </source>
</reference>